<comment type="caution">
    <text evidence="1">The sequence shown here is derived from an EMBL/GenBank/DDBJ whole genome shotgun (WGS) entry which is preliminary data.</text>
</comment>
<evidence type="ECO:0000313" key="2">
    <source>
        <dbReference type="Proteomes" id="UP000828941"/>
    </source>
</evidence>
<dbReference type="Proteomes" id="UP000828941">
    <property type="component" value="Chromosome 1"/>
</dbReference>
<keyword evidence="2" id="KW-1185">Reference proteome</keyword>
<gene>
    <name evidence="1" type="ORF">L6164_001849</name>
</gene>
<organism evidence="1 2">
    <name type="scientific">Bauhinia variegata</name>
    <name type="common">Purple orchid tree</name>
    <name type="synonym">Phanera variegata</name>
    <dbReference type="NCBI Taxonomy" id="167791"/>
    <lineage>
        <taxon>Eukaryota</taxon>
        <taxon>Viridiplantae</taxon>
        <taxon>Streptophyta</taxon>
        <taxon>Embryophyta</taxon>
        <taxon>Tracheophyta</taxon>
        <taxon>Spermatophyta</taxon>
        <taxon>Magnoliopsida</taxon>
        <taxon>eudicotyledons</taxon>
        <taxon>Gunneridae</taxon>
        <taxon>Pentapetalae</taxon>
        <taxon>rosids</taxon>
        <taxon>fabids</taxon>
        <taxon>Fabales</taxon>
        <taxon>Fabaceae</taxon>
        <taxon>Cercidoideae</taxon>
        <taxon>Cercideae</taxon>
        <taxon>Bauhiniinae</taxon>
        <taxon>Bauhinia</taxon>
    </lineage>
</organism>
<reference evidence="1 2" key="1">
    <citation type="journal article" date="2022" name="DNA Res.">
        <title>Chromosomal-level genome assembly of the orchid tree Bauhinia variegata (Leguminosae; Cercidoideae) supports the allotetraploid origin hypothesis of Bauhinia.</title>
        <authorList>
            <person name="Zhong Y."/>
            <person name="Chen Y."/>
            <person name="Zheng D."/>
            <person name="Pang J."/>
            <person name="Liu Y."/>
            <person name="Luo S."/>
            <person name="Meng S."/>
            <person name="Qian L."/>
            <person name="Wei D."/>
            <person name="Dai S."/>
            <person name="Zhou R."/>
        </authorList>
    </citation>
    <scope>NUCLEOTIDE SEQUENCE [LARGE SCALE GENOMIC DNA]</scope>
    <source>
        <strain evidence="1">BV-YZ2020</strain>
    </source>
</reference>
<accession>A0ACB9QDA2</accession>
<protein>
    <submittedName>
        <fullName evidence="1">Uncharacterized protein</fullName>
    </submittedName>
</protein>
<name>A0ACB9QDA2_BAUVA</name>
<evidence type="ECO:0000313" key="1">
    <source>
        <dbReference type="EMBL" id="KAI4357934.1"/>
    </source>
</evidence>
<proteinExistence type="predicted"/>
<sequence length="321" mass="34556">MTPSSEIAGASSEARHELPEGEKLKPFAPHSKPTKDEFGGSNSSIPSFPSPSPSSPESVRSSLVHSQSIPDPLNKHQTSPSSVGLRFPPSKSFPPYVQVRSPSSPALPYYHQTTKPSSASLSPLGLKIPIMANVKEALTRSWEALLSFPKRTFRKKRERDEEVKLENIHPILWAIDEYEIAKNFLIAFGVSATVALMVSNSPGTGKTGTHVGAATLPVSFATLFIGLLNRKNSTRISLLFQLVGIGLAIFALLASAFSFLTLGFKCIPVFTGVVCLGILVIPVPYLITYKRGSYMGCNAEETEDDAANDEENPAGSQVSLV</sequence>
<dbReference type="EMBL" id="CM039426">
    <property type="protein sequence ID" value="KAI4357934.1"/>
    <property type="molecule type" value="Genomic_DNA"/>
</dbReference>